<dbReference type="Proteomes" id="UP000183975">
    <property type="component" value="Unassembled WGS sequence"/>
</dbReference>
<accession>A0A1M6SUI0</accession>
<dbReference type="InterPro" id="IPR001932">
    <property type="entry name" value="PPM-type_phosphatase-like_dom"/>
</dbReference>
<name>A0A1M6SUI0_9FIRM</name>
<reference evidence="2 3" key="1">
    <citation type="submission" date="2016-11" db="EMBL/GenBank/DDBJ databases">
        <authorList>
            <person name="Jaros S."/>
            <person name="Januszkiewicz K."/>
            <person name="Wedrychowicz H."/>
        </authorList>
    </citation>
    <scope>NUCLEOTIDE SEQUENCE [LARGE SCALE GENOMIC DNA]</scope>
    <source>
        <strain evidence="2 3">DSM 14214</strain>
    </source>
</reference>
<organism evidence="2 3">
    <name type="scientific">Anaerotignum lactatifermentans DSM 14214</name>
    <dbReference type="NCBI Taxonomy" id="1121323"/>
    <lineage>
        <taxon>Bacteria</taxon>
        <taxon>Bacillati</taxon>
        <taxon>Bacillota</taxon>
        <taxon>Clostridia</taxon>
        <taxon>Lachnospirales</taxon>
        <taxon>Anaerotignaceae</taxon>
        <taxon>Anaerotignum</taxon>
    </lineage>
</organism>
<dbReference type="Gene3D" id="3.60.40.10">
    <property type="entry name" value="PPM-type phosphatase domain"/>
    <property type="match status" value="1"/>
</dbReference>
<protein>
    <submittedName>
        <fullName evidence="2">Protein phosphatase</fullName>
    </submittedName>
</protein>
<evidence type="ECO:0000313" key="3">
    <source>
        <dbReference type="Proteomes" id="UP000183975"/>
    </source>
</evidence>
<evidence type="ECO:0000259" key="1">
    <source>
        <dbReference type="PROSITE" id="PS51746"/>
    </source>
</evidence>
<dbReference type="EMBL" id="FRAH01000029">
    <property type="protein sequence ID" value="SHK48326.1"/>
    <property type="molecule type" value="Genomic_DNA"/>
</dbReference>
<gene>
    <name evidence="2" type="ORF">SAMN02745138_01797</name>
</gene>
<proteinExistence type="predicted"/>
<dbReference type="SMART" id="SM00332">
    <property type="entry name" value="PP2Cc"/>
    <property type="match status" value="1"/>
</dbReference>
<feature type="domain" description="PPM-type phosphatase" evidence="1">
    <location>
        <begin position="3"/>
        <end position="240"/>
    </location>
</feature>
<dbReference type="InterPro" id="IPR015655">
    <property type="entry name" value="PP2C"/>
</dbReference>
<dbReference type="CDD" id="cd00143">
    <property type="entry name" value="PP2Cc"/>
    <property type="match status" value="1"/>
</dbReference>
<sequence length="240" mass="26141">MKAVGISDIGRCRKNNEDAYYLAEEDAPLQHLYIVADGMGGCNAGEVASNGAIEAFVDYVAEHKEIQEIPDLLTGAFQAANKSVFDQSNSALEFAEMGTTMVAAVVDNGKAYVAHVGDSRAYLMQKEILNPLTTDHSYVMELVKLGTITKEEAAVHPKRNIITRAVGIKDTVETDMTIVPVEKGDLLLLCTDGLSGMLSDEEMAQMLRQKESVKRKAEKLVETANLRGGYDNISLILIEI</sequence>
<keyword evidence="3" id="KW-1185">Reference proteome</keyword>
<dbReference type="Pfam" id="PF13672">
    <property type="entry name" value="PP2C_2"/>
    <property type="match status" value="1"/>
</dbReference>
<dbReference type="PANTHER" id="PTHR47992">
    <property type="entry name" value="PROTEIN PHOSPHATASE"/>
    <property type="match status" value="1"/>
</dbReference>
<dbReference type="OrthoDB" id="9801841at2"/>
<dbReference type="PROSITE" id="PS51746">
    <property type="entry name" value="PPM_2"/>
    <property type="match status" value="1"/>
</dbReference>
<evidence type="ECO:0000313" key="2">
    <source>
        <dbReference type="EMBL" id="SHK48326.1"/>
    </source>
</evidence>
<dbReference type="AlphaFoldDB" id="A0A1M6SUI0"/>
<dbReference type="NCBIfam" id="NF033484">
    <property type="entry name" value="Stp1_PP2C_phos"/>
    <property type="match status" value="1"/>
</dbReference>
<dbReference type="GO" id="GO:0004722">
    <property type="term" value="F:protein serine/threonine phosphatase activity"/>
    <property type="evidence" value="ECO:0007669"/>
    <property type="project" value="InterPro"/>
</dbReference>
<dbReference type="RefSeq" id="WP_072851061.1">
    <property type="nucleotide sequence ID" value="NZ_FRAH01000029.1"/>
</dbReference>
<dbReference type="SUPFAM" id="SSF81606">
    <property type="entry name" value="PP2C-like"/>
    <property type="match status" value="1"/>
</dbReference>
<dbReference type="SMART" id="SM00331">
    <property type="entry name" value="PP2C_SIG"/>
    <property type="match status" value="1"/>
</dbReference>
<dbReference type="InterPro" id="IPR036457">
    <property type="entry name" value="PPM-type-like_dom_sf"/>
</dbReference>